<feature type="non-terminal residue" evidence="2">
    <location>
        <position position="1"/>
    </location>
</feature>
<reference evidence="2" key="1">
    <citation type="submission" date="2021-02" db="EMBL/GenBank/DDBJ databases">
        <authorList>
            <person name="Dougan E. K."/>
            <person name="Rhodes N."/>
            <person name="Thang M."/>
            <person name="Chan C."/>
        </authorList>
    </citation>
    <scope>NUCLEOTIDE SEQUENCE</scope>
</reference>
<accession>A0A813EQG2</accession>
<sequence>AWASTPRPQSCRYLQETLSKLSADCVRAGSPTPREHSPESIGQSSPSRLGQDSSSRLSHFEASRPGSTLPTLAPGRVSGIPSGLSDTQLPQSPRGCTPSLLSNWPRGAPQAPMRDIEQFREVIQDEVRATFEGGAVMGFLDGWTAQLI</sequence>
<organism evidence="2 3">
    <name type="scientific">Polarella glacialis</name>
    <name type="common">Dinoflagellate</name>
    <dbReference type="NCBI Taxonomy" id="89957"/>
    <lineage>
        <taxon>Eukaryota</taxon>
        <taxon>Sar</taxon>
        <taxon>Alveolata</taxon>
        <taxon>Dinophyceae</taxon>
        <taxon>Suessiales</taxon>
        <taxon>Suessiaceae</taxon>
        <taxon>Polarella</taxon>
    </lineage>
</organism>
<proteinExistence type="predicted"/>
<comment type="caution">
    <text evidence="2">The sequence shown here is derived from an EMBL/GenBank/DDBJ whole genome shotgun (WGS) entry which is preliminary data.</text>
</comment>
<dbReference type="Proteomes" id="UP000654075">
    <property type="component" value="Unassembled WGS sequence"/>
</dbReference>
<gene>
    <name evidence="2" type="ORF">PGLA1383_LOCUS19553</name>
</gene>
<feature type="non-terminal residue" evidence="2">
    <location>
        <position position="148"/>
    </location>
</feature>
<name>A0A813EQG2_POLGL</name>
<keyword evidence="3" id="KW-1185">Reference proteome</keyword>
<feature type="compositionally biased region" description="Polar residues" evidence="1">
    <location>
        <begin position="40"/>
        <end position="57"/>
    </location>
</feature>
<feature type="region of interest" description="Disordered" evidence="1">
    <location>
        <begin position="24"/>
        <end position="110"/>
    </location>
</feature>
<protein>
    <submittedName>
        <fullName evidence="2">Uncharacterized protein</fullName>
    </submittedName>
</protein>
<dbReference type="EMBL" id="CAJNNV010012965">
    <property type="protein sequence ID" value="CAE8601260.1"/>
    <property type="molecule type" value="Genomic_DNA"/>
</dbReference>
<dbReference type="AlphaFoldDB" id="A0A813EQG2"/>
<evidence type="ECO:0000313" key="3">
    <source>
        <dbReference type="Proteomes" id="UP000654075"/>
    </source>
</evidence>
<evidence type="ECO:0000256" key="1">
    <source>
        <dbReference type="SAM" id="MobiDB-lite"/>
    </source>
</evidence>
<evidence type="ECO:0000313" key="2">
    <source>
        <dbReference type="EMBL" id="CAE8601260.1"/>
    </source>
</evidence>